<evidence type="ECO:0000313" key="2">
    <source>
        <dbReference type="EMBL" id="GFF13626.1"/>
    </source>
</evidence>
<reference evidence="2 3" key="1">
    <citation type="submission" date="2020-01" db="EMBL/GenBank/DDBJ databases">
        <title>Aspergillus terreus IFO 6365 whole genome shotgun sequence.</title>
        <authorList>
            <person name="Kanamasa S."/>
            <person name="Takahashi H."/>
        </authorList>
    </citation>
    <scope>NUCLEOTIDE SEQUENCE [LARGE SCALE GENOMIC DNA]</scope>
    <source>
        <strain evidence="2 3">IFO 6365</strain>
    </source>
</reference>
<dbReference type="Pfam" id="PF12680">
    <property type="entry name" value="SnoaL_2"/>
    <property type="match status" value="1"/>
</dbReference>
<dbReference type="InterPro" id="IPR037401">
    <property type="entry name" value="SnoaL-like"/>
</dbReference>
<protein>
    <submittedName>
        <fullName evidence="2">NTF2-like protein</fullName>
    </submittedName>
</protein>
<dbReference type="OrthoDB" id="4223701at2759"/>
<keyword evidence="3" id="KW-1185">Reference proteome</keyword>
<accession>A0A5M3Z2Y0</accession>
<dbReference type="InterPro" id="IPR032710">
    <property type="entry name" value="NTF2-like_dom_sf"/>
</dbReference>
<proteinExistence type="predicted"/>
<dbReference type="SUPFAM" id="SSF54427">
    <property type="entry name" value="NTF2-like"/>
    <property type="match status" value="1"/>
</dbReference>
<dbReference type="AlphaFoldDB" id="A0A5M3Z2Y0"/>
<sequence length="128" mass="13877">MPFTREHLQTLPINFFAAVDARDVERVAALFAPDATLTVHTGPATFTGAAQIKEMFAGFIASSTTMSHEVVSVTVDEARGTVATQQRYVGVLADGTQNDMFNCNFFEVGEDGRFAKVDIWMAGVSPLK</sequence>
<dbReference type="Proteomes" id="UP000452235">
    <property type="component" value="Unassembled WGS sequence"/>
</dbReference>
<dbReference type="EMBL" id="BLJY01000002">
    <property type="protein sequence ID" value="GFF13626.1"/>
    <property type="molecule type" value="Genomic_DNA"/>
</dbReference>
<feature type="domain" description="SnoaL-like" evidence="1">
    <location>
        <begin position="14"/>
        <end position="116"/>
    </location>
</feature>
<name>A0A5M3Z2Y0_ASPTE</name>
<evidence type="ECO:0000313" key="3">
    <source>
        <dbReference type="Proteomes" id="UP000452235"/>
    </source>
</evidence>
<evidence type="ECO:0000259" key="1">
    <source>
        <dbReference type="Pfam" id="PF12680"/>
    </source>
</evidence>
<organism evidence="2 3">
    <name type="scientific">Aspergillus terreus</name>
    <dbReference type="NCBI Taxonomy" id="33178"/>
    <lineage>
        <taxon>Eukaryota</taxon>
        <taxon>Fungi</taxon>
        <taxon>Dikarya</taxon>
        <taxon>Ascomycota</taxon>
        <taxon>Pezizomycotina</taxon>
        <taxon>Eurotiomycetes</taxon>
        <taxon>Eurotiomycetidae</taxon>
        <taxon>Eurotiales</taxon>
        <taxon>Aspergillaceae</taxon>
        <taxon>Aspergillus</taxon>
        <taxon>Aspergillus subgen. Circumdati</taxon>
    </lineage>
</organism>
<gene>
    <name evidence="2" type="ORF">ATEIFO6365_0002073700</name>
</gene>
<dbReference type="Gene3D" id="3.10.450.50">
    <property type="match status" value="1"/>
</dbReference>
<comment type="caution">
    <text evidence="2">The sequence shown here is derived from an EMBL/GenBank/DDBJ whole genome shotgun (WGS) entry which is preliminary data.</text>
</comment>